<dbReference type="EMBL" id="CALNXI010000115">
    <property type="protein sequence ID" value="CAH3019425.1"/>
    <property type="molecule type" value="Genomic_DNA"/>
</dbReference>
<keyword evidence="1" id="KW-0371">Homeobox</keyword>
<dbReference type="PANTHER" id="PTHR15116:SF16">
    <property type="entry name" value="DEFECTIVE PROVENTRICULUS, ISOFORM A"/>
    <property type="match status" value="1"/>
</dbReference>
<dbReference type="Gene3D" id="1.10.260.70">
    <property type="entry name" value="SATB, CULT domain"/>
    <property type="match status" value="1"/>
</dbReference>
<dbReference type="CDD" id="cd00086">
    <property type="entry name" value="homeodomain"/>
    <property type="match status" value="1"/>
</dbReference>
<evidence type="ECO:0000259" key="3">
    <source>
        <dbReference type="PROSITE" id="PS51983"/>
    </source>
</evidence>
<dbReference type="PROSITE" id="PS50071">
    <property type="entry name" value="HOMEOBOX_2"/>
    <property type="match status" value="1"/>
</dbReference>
<evidence type="ECO:0000259" key="2">
    <source>
        <dbReference type="PROSITE" id="PS50071"/>
    </source>
</evidence>
<feature type="DNA-binding region" description="Homeobox" evidence="1">
    <location>
        <begin position="222"/>
        <end position="278"/>
    </location>
</feature>
<name>A0ABN8LW97_9CNID</name>
<dbReference type="InterPro" id="IPR001356">
    <property type="entry name" value="HD"/>
</dbReference>
<dbReference type="Pfam" id="PF16557">
    <property type="entry name" value="CUTL"/>
    <property type="match status" value="1"/>
</dbReference>
<dbReference type="InterPro" id="IPR039673">
    <property type="entry name" value="SATB1/SATB2"/>
</dbReference>
<protein>
    <submittedName>
        <fullName evidence="4">Uncharacterized protein</fullName>
    </submittedName>
</protein>
<comment type="subcellular location">
    <subcellularLocation>
        <location evidence="1">Nucleus</location>
    </subcellularLocation>
</comment>
<keyword evidence="5" id="KW-1185">Reference proteome</keyword>
<reference evidence="4 5" key="1">
    <citation type="submission" date="2022-05" db="EMBL/GenBank/DDBJ databases">
        <authorList>
            <consortium name="Genoscope - CEA"/>
            <person name="William W."/>
        </authorList>
    </citation>
    <scope>NUCLEOTIDE SEQUENCE [LARGE SCALE GENOMIC DNA]</scope>
</reference>
<feature type="domain" description="CUTL" evidence="3">
    <location>
        <begin position="117"/>
        <end position="191"/>
    </location>
</feature>
<evidence type="ECO:0000313" key="4">
    <source>
        <dbReference type="EMBL" id="CAH3019425.1"/>
    </source>
</evidence>
<comment type="caution">
    <text evidence="4">The sequence shown here is derived from an EMBL/GenBank/DDBJ whole genome shotgun (WGS) entry which is preliminary data.</text>
</comment>
<dbReference type="PANTHER" id="PTHR15116">
    <property type="entry name" value="DNA-BINDING PROTEIN SATB FAMILY MEMBER"/>
    <property type="match status" value="1"/>
</dbReference>
<dbReference type="InterPro" id="IPR009057">
    <property type="entry name" value="Homeodomain-like_sf"/>
</dbReference>
<keyword evidence="1" id="KW-0238">DNA-binding</keyword>
<keyword evidence="1" id="KW-0539">Nucleus</keyword>
<dbReference type="Proteomes" id="UP001159427">
    <property type="component" value="Unassembled WGS sequence"/>
</dbReference>
<evidence type="ECO:0000313" key="5">
    <source>
        <dbReference type="Proteomes" id="UP001159427"/>
    </source>
</evidence>
<accession>A0ABN8LW97</accession>
<dbReference type="PROSITE" id="PS51983">
    <property type="entry name" value="CUTL"/>
    <property type="match status" value="1"/>
</dbReference>
<gene>
    <name evidence="4" type="ORF">PEVE_00002528</name>
</gene>
<dbReference type="Gene3D" id="1.10.10.60">
    <property type="entry name" value="Homeodomain-like"/>
    <property type="match status" value="1"/>
</dbReference>
<dbReference type="SMART" id="SM00389">
    <property type="entry name" value="HOX"/>
    <property type="match status" value="1"/>
</dbReference>
<feature type="domain" description="Homeobox" evidence="2">
    <location>
        <begin position="220"/>
        <end position="277"/>
    </location>
</feature>
<proteinExistence type="predicted"/>
<organism evidence="4 5">
    <name type="scientific">Porites evermanni</name>
    <dbReference type="NCBI Taxonomy" id="104178"/>
    <lineage>
        <taxon>Eukaryota</taxon>
        <taxon>Metazoa</taxon>
        <taxon>Cnidaria</taxon>
        <taxon>Anthozoa</taxon>
        <taxon>Hexacorallia</taxon>
        <taxon>Scleractinia</taxon>
        <taxon>Fungiina</taxon>
        <taxon>Poritidae</taxon>
        <taxon>Porites</taxon>
    </lineage>
</organism>
<evidence type="ECO:0000256" key="1">
    <source>
        <dbReference type="PROSITE-ProRule" id="PRU00108"/>
    </source>
</evidence>
<sequence>MESEEPSIHFNCFVHYPGFTEEGLEEQTVARGNGIQLSPKTQLSSLAANVLSEMFQKQEIDGKVIMKADNAKVFIQVRDHWKPHPLADFTREGDLEVSLLETFGEILFAKDAVISIHVHLCYDKDWDDQKVKAAIKKLLEHYSQTHLERMMCPFSQGMLSQISRDQYPCRLSSEKIKLFAAWYEHSQLSKEQEEEGSMSPGRKMLFTPRGKKIVFNAAVEIPLLRKWYEENPKPDLKDLTGYAEILNSLEERKSKEQVLARHVNTWFKNERARLRREGLLEDLSRPSMAVVTTS</sequence>
<dbReference type="SUPFAM" id="SSF46689">
    <property type="entry name" value="Homeodomain-like"/>
    <property type="match status" value="1"/>
</dbReference>
<dbReference type="InterPro" id="IPR032355">
    <property type="entry name" value="CUTL"/>
</dbReference>
<dbReference type="InterPro" id="IPR038216">
    <property type="entry name" value="SATB_CUTL_sf"/>
</dbReference>